<keyword evidence="2" id="KW-0521">NADP</keyword>
<comment type="caution">
    <text evidence="3">The sequence shown here is derived from an EMBL/GenBank/DDBJ whole genome shotgun (WGS) entry which is preliminary data.</text>
</comment>
<dbReference type="GO" id="GO:0005997">
    <property type="term" value="P:xylulose metabolic process"/>
    <property type="evidence" value="ECO:0007669"/>
    <property type="project" value="TreeGrafter"/>
</dbReference>
<dbReference type="GO" id="GO:0004090">
    <property type="term" value="F:carbonyl reductase (NADPH) activity"/>
    <property type="evidence" value="ECO:0007669"/>
    <property type="project" value="TreeGrafter"/>
</dbReference>
<accession>A0A1D2MWI9</accession>
<dbReference type="STRING" id="48709.A0A1D2MWI9"/>
<dbReference type="OrthoDB" id="1393670at2759"/>
<dbReference type="AlphaFoldDB" id="A0A1D2MWI9"/>
<evidence type="ECO:0000313" key="4">
    <source>
        <dbReference type="Proteomes" id="UP000094527"/>
    </source>
</evidence>
<dbReference type="OMA" id="GGMSVRC"/>
<dbReference type="InterPro" id="IPR036291">
    <property type="entry name" value="NAD(P)-bd_dom_sf"/>
</dbReference>
<evidence type="ECO:0000256" key="2">
    <source>
        <dbReference type="ARBA" id="ARBA00022857"/>
    </source>
</evidence>
<dbReference type="PANTHER" id="PTHR44252:SF3">
    <property type="entry name" value="D-ERYTHRULOSE REDUCTASE-RELATED"/>
    <property type="match status" value="1"/>
</dbReference>
<protein>
    <submittedName>
        <fullName evidence="3">Carbonyl reductase [NADPH] 2</fullName>
    </submittedName>
</protein>
<dbReference type="InterPro" id="IPR051737">
    <property type="entry name" value="L-xylulose/Carbonyl_redctase"/>
</dbReference>
<evidence type="ECO:0000313" key="3">
    <source>
        <dbReference type="EMBL" id="ODM97174.1"/>
    </source>
</evidence>
<dbReference type="Proteomes" id="UP000094527">
    <property type="component" value="Unassembled WGS sequence"/>
</dbReference>
<name>A0A1D2MWI9_ORCCI</name>
<dbReference type="PRINTS" id="PR00080">
    <property type="entry name" value="SDRFAMILY"/>
</dbReference>
<dbReference type="GO" id="GO:0050038">
    <property type="term" value="F:L-xylulose reductase (NADPH) activity"/>
    <property type="evidence" value="ECO:0007669"/>
    <property type="project" value="TreeGrafter"/>
</dbReference>
<dbReference type="InterPro" id="IPR002347">
    <property type="entry name" value="SDR_fam"/>
</dbReference>
<keyword evidence="4" id="KW-1185">Reference proteome</keyword>
<dbReference type="Gene3D" id="3.40.50.720">
    <property type="entry name" value="NAD(P)-binding Rossmann-like Domain"/>
    <property type="match status" value="1"/>
</dbReference>
<gene>
    <name evidence="3" type="ORF">Ocin01_09509</name>
</gene>
<dbReference type="PANTHER" id="PTHR44252">
    <property type="entry name" value="D-ERYTHRULOSE REDUCTASE"/>
    <property type="match status" value="1"/>
</dbReference>
<dbReference type="SUPFAM" id="SSF51735">
    <property type="entry name" value="NAD(P)-binding Rossmann-fold domains"/>
    <property type="match status" value="1"/>
</dbReference>
<evidence type="ECO:0000256" key="1">
    <source>
        <dbReference type="ARBA" id="ARBA00006484"/>
    </source>
</evidence>
<dbReference type="Pfam" id="PF13561">
    <property type="entry name" value="adh_short_C2"/>
    <property type="match status" value="1"/>
</dbReference>
<dbReference type="FunFam" id="3.40.50.720:FF:000084">
    <property type="entry name" value="Short-chain dehydrogenase reductase"/>
    <property type="match status" value="1"/>
</dbReference>
<dbReference type="PRINTS" id="PR00081">
    <property type="entry name" value="GDHRDH"/>
</dbReference>
<dbReference type="EMBL" id="LJIJ01000467">
    <property type="protein sequence ID" value="ODM97174.1"/>
    <property type="molecule type" value="Genomic_DNA"/>
</dbReference>
<reference evidence="3 4" key="1">
    <citation type="journal article" date="2016" name="Genome Biol. Evol.">
        <title>Gene Family Evolution Reflects Adaptation to Soil Environmental Stressors in the Genome of the Collembolan Orchesella cincta.</title>
        <authorList>
            <person name="Faddeeva-Vakhrusheva A."/>
            <person name="Derks M.F."/>
            <person name="Anvar S.Y."/>
            <person name="Agamennone V."/>
            <person name="Suring W."/>
            <person name="Smit S."/>
            <person name="van Straalen N.M."/>
            <person name="Roelofs D."/>
        </authorList>
    </citation>
    <scope>NUCLEOTIDE SEQUENCE [LARGE SCALE GENOMIC DNA]</scope>
    <source>
        <tissue evidence="3">Mixed pool</tissue>
    </source>
</reference>
<organism evidence="3 4">
    <name type="scientific">Orchesella cincta</name>
    <name type="common">Springtail</name>
    <name type="synonym">Podura cincta</name>
    <dbReference type="NCBI Taxonomy" id="48709"/>
    <lineage>
        <taxon>Eukaryota</taxon>
        <taxon>Metazoa</taxon>
        <taxon>Ecdysozoa</taxon>
        <taxon>Arthropoda</taxon>
        <taxon>Hexapoda</taxon>
        <taxon>Collembola</taxon>
        <taxon>Entomobryomorpha</taxon>
        <taxon>Entomobryoidea</taxon>
        <taxon>Orchesellidae</taxon>
        <taxon>Orchesellinae</taxon>
        <taxon>Orchesella</taxon>
    </lineage>
</organism>
<dbReference type="GO" id="GO:0006006">
    <property type="term" value="P:glucose metabolic process"/>
    <property type="evidence" value="ECO:0007669"/>
    <property type="project" value="TreeGrafter"/>
</dbReference>
<comment type="similarity">
    <text evidence="1">Belongs to the short-chain dehydrogenases/reductases (SDR) family.</text>
</comment>
<proteinExistence type="inferred from homology"/>
<sequence>MSLSISFEGKRILVTGAARGLGREIVETLAKQGAIVFALGRNAEYLAKLKADFPTVNIVCADLENWQATRDAVEGLGEIDYLINNAGVVHVEPILNCSKEHFDDQFNVNVKAVVNVSQVVAKKMIEKGNGGCIINVSSLGAKVAAQMLGIYDSTKAALDMLTKSMAIELGQYNIRVNSVNPTVFASNMTKNFLEKNPGGGEQYNDRTPLKRLAESSEIINSILFLMSDNAAMINGTTLLIDGGYAAN</sequence>